<dbReference type="Gene3D" id="2.60.40.10">
    <property type="entry name" value="Immunoglobulins"/>
    <property type="match status" value="1"/>
</dbReference>
<dbReference type="AlphaFoldDB" id="A0A9D4SSZ4"/>
<dbReference type="VEuPathDB" id="VectorBase:RSAN_043100"/>
<feature type="domain" description="Fibronectin type-III" evidence="3">
    <location>
        <begin position="77"/>
        <end position="170"/>
    </location>
</feature>
<dbReference type="PROSITE" id="PS50853">
    <property type="entry name" value="FN3"/>
    <property type="match status" value="1"/>
</dbReference>
<accession>A0A9D4SSZ4</accession>
<evidence type="ECO:0000259" key="3">
    <source>
        <dbReference type="PROSITE" id="PS50853"/>
    </source>
</evidence>
<evidence type="ECO:0000313" key="5">
    <source>
        <dbReference type="Proteomes" id="UP000821837"/>
    </source>
</evidence>
<organism evidence="4 5">
    <name type="scientific">Rhipicephalus sanguineus</name>
    <name type="common">Brown dog tick</name>
    <name type="synonym">Ixodes sanguineus</name>
    <dbReference type="NCBI Taxonomy" id="34632"/>
    <lineage>
        <taxon>Eukaryota</taxon>
        <taxon>Metazoa</taxon>
        <taxon>Ecdysozoa</taxon>
        <taxon>Arthropoda</taxon>
        <taxon>Chelicerata</taxon>
        <taxon>Arachnida</taxon>
        <taxon>Acari</taxon>
        <taxon>Parasitiformes</taxon>
        <taxon>Ixodida</taxon>
        <taxon>Ixodoidea</taxon>
        <taxon>Ixodidae</taxon>
        <taxon>Rhipicephalinae</taxon>
        <taxon>Rhipicephalus</taxon>
        <taxon>Rhipicephalus</taxon>
    </lineage>
</organism>
<dbReference type="InterPro" id="IPR002172">
    <property type="entry name" value="LDrepeatLR_classA_rpt"/>
</dbReference>
<gene>
    <name evidence="4" type="ORF">HPB52_016228</name>
</gene>
<sequence>MHIRTALLVCVLCLQEQVSAFDEREFQCWGTTNTIPSTWVCDGEGDCPLVVDQKASDGFERPDESPKICASATLIAEKVPLEVTTAENSAVRLDWQPPKGDSNVPLTHAGYYLTTRSSAVTFTRTIDAEQRGMVLDTLAPWTSYTLILRPFYSTNGSQKEERKLGRAVNATVVTSAGGECVWLTLIDFDILQTGR</sequence>
<dbReference type="Pfam" id="PF00041">
    <property type="entry name" value="fn3"/>
    <property type="match status" value="1"/>
</dbReference>
<dbReference type="InterPro" id="IPR036055">
    <property type="entry name" value="LDL_receptor-like_sf"/>
</dbReference>
<dbReference type="InterPro" id="IPR003961">
    <property type="entry name" value="FN3_dom"/>
</dbReference>
<dbReference type="CDD" id="cd00112">
    <property type="entry name" value="LDLa"/>
    <property type="match status" value="1"/>
</dbReference>
<dbReference type="InterPro" id="IPR013783">
    <property type="entry name" value="Ig-like_fold"/>
</dbReference>
<feature type="chain" id="PRO_5038624717" description="Fibronectin type-III domain-containing protein" evidence="2">
    <location>
        <begin position="21"/>
        <end position="195"/>
    </location>
</feature>
<proteinExistence type="predicted"/>
<evidence type="ECO:0000256" key="2">
    <source>
        <dbReference type="SAM" id="SignalP"/>
    </source>
</evidence>
<evidence type="ECO:0000256" key="1">
    <source>
        <dbReference type="ARBA" id="ARBA00023157"/>
    </source>
</evidence>
<dbReference type="Gene3D" id="4.10.400.10">
    <property type="entry name" value="Low-density Lipoprotein Receptor"/>
    <property type="match status" value="1"/>
</dbReference>
<reference evidence="4" key="1">
    <citation type="journal article" date="2020" name="Cell">
        <title>Large-Scale Comparative Analyses of Tick Genomes Elucidate Their Genetic Diversity and Vector Capacities.</title>
        <authorList>
            <consortium name="Tick Genome and Microbiome Consortium (TIGMIC)"/>
            <person name="Jia N."/>
            <person name="Wang J."/>
            <person name="Shi W."/>
            <person name="Du L."/>
            <person name="Sun Y."/>
            <person name="Zhan W."/>
            <person name="Jiang J.F."/>
            <person name="Wang Q."/>
            <person name="Zhang B."/>
            <person name="Ji P."/>
            <person name="Bell-Sakyi L."/>
            <person name="Cui X.M."/>
            <person name="Yuan T.T."/>
            <person name="Jiang B.G."/>
            <person name="Yang W.F."/>
            <person name="Lam T.T."/>
            <person name="Chang Q.C."/>
            <person name="Ding S.J."/>
            <person name="Wang X.J."/>
            <person name="Zhu J.G."/>
            <person name="Ruan X.D."/>
            <person name="Zhao L."/>
            <person name="Wei J.T."/>
            <person name="Ye R.Z."/>
            <person name="Que T.C."/>
            <person name="Du C.H."/>
            <person name="Zhou Y.H."/>
            <person name="Cheng J.X."/>
            <person name="Dai P.F."/>
            <person name="Guo W.B."/>
            <person name="Han X.H."/>
            <person name="Huang E.J."/>
            <person name="Li L.F."/>
            <person name="Wei W."/>
            <person name="Gao Y.C."/>
            <person name="Liu J.Z."/>
            <person name="Shao H.Z."/>
            <person name="Wang X."/>
            <person name="Wang C.C."/>
            <person name="Yang T.C."/>
            <person name="Huo Q.B."/>
            <person name="Li W."/>
            <person name="Chen H.Y."/>
            <person name="Chen S.E."/>
            <person name="Zhou L.G."/>
            <person name="Ni X.B."/>
            <person name="Tian J.H."/>
            <person name="Sheng Y."/>
            <person name="Liu T."/>
            <person name="Pan Y.S."/>
            <person name="Xia L.Y."/>
            <person name="Li J."/>
            <person name="Zhao F."/>
            <person name="Cao W.C."/>
        </authorList>
    </citation>
    <scope>NUCLEOTIDE SEQUENCE</scope>
    <source>
        <strain evidence="4">Rsan-2018</strain>
    </source>
</reference>
<keyword evidence="1" id="KW-1015">Disulfide bond</keyword>
<protein>
    <recommendedName>
        <fullName evidence="3">Fibronectin type-III domain-containing protein</fullName>
    </recommendedName>
</protein>
<comment type="caution">
    <text evidence="4">The sequence shown here is derived from an EMBL/GenBank/DDBJ whole genome shotgun (WGS) entry which is preliminary data.</text>
</comment>
<dbReference type="SUPFAM" id="SSF57424">
    <property type="entry name" value="LDL receptor-like module"/>
    <property type="match status" value="1"/>
</dbReference>
<feature type="signal peptide" evidence="2">
    <location>
        <begin position="1"/>
        <end position="20"/>
    </location>
</feature>
<name>A0A9D4SSZ4_RHISA</name>
<evidence type="ECO:0000313" key="4">
    <source>
        <dbReference type="EMBL" id="KAH7944123.1"/>
    </source>
</evidence>
<reference evidence="4" key="2">
    <citation type="submission" date="2021-09" db="EMBL/GenBank/DDBJ databases">
        <authorList>
            <person name="Jia N."/>
            <person name="Wang J."/>
            <person name="Shi W."/>
            <person name="Du L."/>
            <person name="Sun Y."/>
            <person name="Zhan W."/>
            <person name="Jiang J."/>
            <person name="Wang Q."/>
            <person name="Zhang B."/>
            <person name="Ji P."/>
            <person name="Sakyi L.B."/>
            <person name="Cui X."/>
            <person name="Yuan T."/>
            <person name="Jiang B."/>
            <person name="Yang W."/>
            <person name="Lam T.T.-Y."/>
            <person name="Chang Q."/>
            <person name="Ding S."/>
            <person name="Wang X."/>
            <person name="Zhu J."/>
            <person name="Ruan X."/>
            <person name="Zhao L."/>
            <person name="Wei J."/>
            <person name="Que T."/>
            <person name="Du C."/>
            <person name="Cheng J."/>
            <person name="Dai P."/>
            <person name="Han X."/>
            <person name="Huang E."/>
            <person name="Gao Y."/>
            <person name="Liu J."/>
            <person name="Shao H."/>
            <person name="Ye R."/>
            <person name="Li L."/>
            <person name="Wei W."/>
            <person name="Wang X."/>
            <person name="Wang C."/>
            <person name="Huo Q."/>
            <person name="Li W."/>
            <person name="Guo W."/>
            <person name="Chen H."/>
            <person name="Chen S."/>
            <person name="Zhou L."/>
            <person name="Zhou L."/>
            <person name="Ni X."/>
            <person name="Tian J."/>
            <person name="Zhou Y."/>
            <person name="Sheng Y."/>
            <person name="Liu T."/>
            <person name="Pan Y."/>
            <person name="Xia L."/>
            <person name="Li J."/>
            <person name="Zhao F."/>
            <person name="Cao W."/>
        </authorList>
    </citation>
    <scope>NUCLEOTIDE SEQUENCE</scope>
    <source>
        <strain evidence="4">Rsan-2018</strain>
        <tissue evidence="4">Larvae</tissue>
    </source>
</reference>
<dbReference type="EMBL" id="JABSTV010001253">
    <property type="protein sequence ID" value="KAH7944123.1"/>
    <property type="molecule type" value="Genomic_DNA"/>
</dbReference>
<keyword evidence="5" id="KW-1185">Reference proteome</keyword>
<dbReference type="Proteomes" id="UP000821837">
    <property type="component" value="Unassembled WGS sequence"/>
</dbReference>
<dbReference type="SUPFAM" id="SSF49265">
    <property type="entry name" value="Fibronectin type III"/>
    <property type="match status" value="1"/>
</dbReference>
<keyword evidence="2" id="KW-0732">Signal</keyword>
<dbReference type="InterPro" id="IPR036116">
    <property type="entry name" value="FN3_sf"/>
</dbReference>